<protein>
    <submittedName>
        <fullName evidence="1">MFS transporter</fullName>
    </submittedName>
</protein>
<evidence type="ECO:0000313" key="2">
    <source>
        <dbReference type="Proteomes" id="UP001156484"/>
    </source>
</evidence>
<dbReference type="Proteomes" id="UP001156484">
    <property type="component" value="Chromosome"/>
</dbReference>
<evidence type="ECO:0000313" key="1">
    <source>
        <dbReference type="EMBL" id="UYP17427.1"/>
    </source>
</evidence>
<reference evidence="1" key="1">
    <citation type="submission" date="2022-10" db="EMBL/GenBank/DDBJ databases">
        <title>Rhodococcus ferula Z13 complete genome.</title>
        <authorList>
            <person name="Long X."/>
            <person name="Zang M."/>
        </authorList>
    </citation>
    <scope>NUCLEOTIDE SEQUENCE</scope>
    <source>
        <strain evidence="1">Z13</strain>
    </source>
</reference>
<accession>A0ACD4DBR2</accession>
<sequence>MSTSAEDRPVRAPLVLASLILVAAVANLNLAVANVALPDIGKAFDAGQTGLNLVAVGYSLGLAASVLYLGAVGDRYGRRTMLLLGMAMAVPVSLVAGFAPTLEVLFAARVLGGVSAGLAFPTTLALITALWSGPARTHAIALWSAIGGGLTALGPLVAGALLEGFSWGSVFLVTMPLALVALAMTWVFVPSHVNESSEPVDHLGGLVSVVLVGALVLGINFLPTDGMQTVAVSALVIAAVAGILFVLRQHRAGNPLFDLQVGRRRIFWVAAVAGIVVFGTLMGTMYVSQQYLQNVLGYSTLESGSAALPAALVMVLVAPQSAKLVETRGSRFTLLAGYTAIVAGLVVAFVWWDADASYAVVALGFMCLGAGVGLAGTPASRSLTGSVPIDRAGMASGTADLQRDLGGAIVQSILGAILTAGYTASLAGTIAATPQAASVNEKTEAALEKSFAGAVNIAERYPQYAQQIIAAARDAFLHGDSRAYAAAIGIVLLGALLVYLLFPRHEAETELLARYAREDAARDRSGTGQA</sequence>
<organism evidence="1 2">
    <name type="scientific">Rhodococcus sacchari</name>
    <dbReference type="NCBI Taxonomy" id="2962047"/>
    <lineage>
        <taxon>Bacteria</taxon>
        <taxon>Bacillati</taxon>
        <taxon>Actinomycetota</taxon>
        <taxon>Actinomycetes</taxon>
        <taxon>Mycobacteriales</taxon>
        <taxon>Nocardiaceae</taxon>
        <taxon>Rhodococcus</taxon>
    </lineage>
</organism>
<proteinExistence type="predicted"/>
<gene>
    <name evidence="1" type="ORF">OED52_11995</name>
</gene>
<name>A0ACD4DBR2_9NOCA</name>
<keyword evidence="2" id="KW-1185">Reference proteome</keyword>
<dbReference type="EMBL" id="CP107551">
    <property type="protein sequence ID" value="UYP17427.1"/>
    <property type="molecule type" value="Genomic_DNA"/>
</dbReference>